<evidence type="ECO:0000313" key="4">
    <source>
        <dbReference type="WBParaSite" id="HPBE_0002248101-mRNA-1"/>
    </source>
</evidence>
<dbReference type="OrthoDB" id="427924at2759"/>
<evidence type="ECO:0000256" key="1">
    <source>
        <dbReference type="SAM" id="MobiDB-lite"/>
    </source>
</evidence>
<accession>A0A3P8GEN1</accession>
<feature type="region of interest" description="Disordered" evidence="1">
    <location>
        <begin position="1"/>
        <end position="54"/>
    </location>
</feature>
<evidence type="ECO:0000313" key="3">
    <source>
        <dbReference type="Proteomes" id="UP000050761"/>
    </source>
</evidence>
<proteinExistence type="predicted"/>
<dbReference type="AlphaFoldDB" id="A0A183GIL5"/>
<protein>
    <submittedName>
        <fullName evidence="4">CCHC-type domain-containing protein</fullName>
    </submittedName>
</protein>
<reference evidence="2 3" key="1">
    <citation type="submission" date="2018-11" db="EMBL/GenBank/DDBJ databases">
        <authorList>
            <consortium name="Pathogen Informatics"/>
        </authorList>
    </citation>
    <scope>NUCLEOTIDE SEQUENCE [LARGE SCALE GENOMIC DNA]</scope>
</reference>
<organism evidence="3 4">
    <name type="scientific">Heligmosomoides polygyrus</name>
    <name type="common">Parasitic roundworm</name>
    <dbReference type="NCBI Taxonomy" id="6339"/>
    <lineage>
        <taxon>Eukaryota</taxon>
        <taxon>Metazoa</taxon>
        <taxon>Ecdysozoa</taxon>
        <taxon>Nematoda</taxon>
        <taxon>Chromadorea</taxon>
        <taxon>Rhabditida</taxon>
        <taxon>Rhabditina</taxon>
        <taxon>Rhabditomorpha</taxon>
        <taxon>Strongyloidea</taxon>
        <taxon>Heligmosomidae</taxon>
        <taxon>Heligmosomoides</taxon>
    </lineage>
</organism>
<dbReference type="Proteomes" id="UP000050761">
    <property type="component" value="Unassembled WGS sequence"/>
</dbReference>
<dbReference type="EMBL" id="UZAH01034024">
    <property type="protein sequence ID" value="VDP32823.1"/>
    <property type="molecule type" value="Genomic_DNA"/>
</dbReference>
<accession>A0A183GIL5</accession>
<gene>
    <name evidence="2" type="ORF">HPBE_LOCUS22480</name>
</gene>
<evidence type="ECO:0000313" key="2">
    <source>
        <dbReference type="EMBL" id="VDP32823.1"/>
    </source>
</evidence>
<feature type="compositionally biased region" description="Basic residues" evidence="1">
    <location>
        <begin position="39"/>
        <end position="49"/>
    </location>
</feature>
<reference evidence="4" key="2">
    <citation type="submission" date="2019-09" db="UniProtKB">
        <authorList>
            <consortium name="WormBaseParasite"/>
        </authorList>
    </citation>
    <scope>IDENTIFICATION</scope>
</reference>
<dbReference type="Gene3D" id="4.10.60.10">
    <property type="entry name" value="Zinc finger, CCHC-type"/>
    <property type="match status" value="1"/>
</dbReference>
<name>A0A183GIL5_HELPZ</name>
<keyword evidence="3" id="KW-1185">Reference proteome</keyword>
<sequence length="136" mass="15602">MIEDGKPAVQAIKGQPESTPASASIYIPHRRQQSDHDHNRSRRPRRSNSHKTPSSLCWNCGALHFVRDCPSQNHVCSKCHIMGHKDGFCSQAKRRTRTKSSMRHSRGLTKQRIRADAIIRISNIDCKHYRRYATVT</sequence>
<dbReference type="WBParaSite" id="HPBE_0002248101-mRNA-1">
    <property type="protein sequence ID" value="HPBE_0002248101-mRNA-1"/>
    <property type="gene ID" value="HPBE_0002248101"/>
</dbReference>